<accession>A0A2Z3GSR7</accession>
<keyword evidence="2" id="KW-1185">Reference proteome</keyword>
<proteinExistence type="predicted"/>
<dbReference type="SUPFAM" id="SSF51905">
    <property type="entry name" value="FAD/NAD(P)-binding domain"/>
    <property type="match status" value="1"/>
</dbReference>
<dbReference type="OrthoDB" id="127573at2"/>
<dbReference type="AlphaFoldDB" id="A0A2Z3GSR7"/>
<organism evidence="1 2">
    <name type="scientific">Hymenobacter nivis</name>
    <dbReference type="NCBI Taxonomy" id="1850093"/>
    <lineage>
        <taxon>Bacteria</taxon>
        <taxon>Pseudomonadati</taxon>
        <taxon>Bacteroidota</taxon>
        <taxon>Cytophagia</taxon>
        <taxon>Cytophagales</taxon>
        <taxon>Hymenobacteraceae</taxon>
        <taxon>Hymenobacter</taxon>
    </lineage>
</organism>
<dbReference type="Gene3D" id="3.50.50.60">
    <property type="entry name" value="FAD/NAD(P)-binding domain"/>
    <property type="match status" value="1"/>
</dbReference>
<dbReference type="Proteomes" id="UP000245999">
    <property type="component" value="Chromosome"/>
</dbReference>
<sequence length="261" mass="28976">MHRQGLTDTLLVELDGNAGGNAAAGHNPVSAYPWGAHYLPVPDVRNRELLDFLKETGTLTDYTPGEMPIYSDYHLCAAPDERLSINGHWQDGLVPAVGLSANEQAQTARFFRLVERLKTAVGHNAFRITLDASSADGAFRQLDRISFADYLMQEGYSATPLRWYLNYTYRDDYEASAAQVSAWAELHYFACRKGRAHNATGGDVLTWPEGNHFLAEHLRRQASTPLQTNTLAYGPARDPGRPLSWDNVRYGSATLGYINAN</sequence>
<dbReference type="RefSeq" id="WP_109658140.1">
    <property type="nucleotide sequence ID" value="NZ_CP029145.1"/>
</dbReference>
<dbReference type="KEGG" id="hnv:DDQ68_21545"/>
<reference evidence="2" key="1">
    <citation type="submission" date="2018-04" db="EMBL/GenBank/DDBJ databases">
        <title>Complete genome of Antarctic heterotrophic bacterium Hymenobacter nivis.</title>
        <authorList>
            <person name="Terashima M."/>
        </authorList>
    </citation>
    <scope>NUCLEOTIDE SEQUENCE [LARGE SCALE GENOMIC DNA]</scope>
    <source>
        <strain evidence="2">NBRC 111535</strain>
    </source>
</reference>
<gene>
    <name evidence="1" type="ORF">DDQ68_21545</name>
</gene>
<evidence type="ECO:0000313" key="2">
    <source>
        <dbReference type="Proteomes" id="UP000245999"/>
    </source>
</evidence>
<dbReference type="InterPro" id="IPR036188">
    <property type="entry name" value="FAD/NAD-bd_sf"/>
</dbReference>
<protein>
    <submittedName>
        <fullName evidence="1">Uncharacterized protein</fullName>
    </submittedName>
</protein>
<dbReference type="EMBL" id="CP029145">
    <property type="protein sequence ID" value="AWM35122.1"/>
    <property type="molecule type" value="Genomic_DNA"/>
</dbReference>
<evidence type="ECO:0000313" key="1">
    <source>
        <dbReference type="EMBL" id="AWM35122.1"/>
    </source>
</evidence>
<name>A0A2Z3GSR7_9BACT</name>